<organism evidence="1">
    <name type="scientific">Arundo donax</name>
    <name type="common">Giant reed</name>
    <name type="synonym">Donax arundinaceus</name>
    <dbReference type="NCBI Taxonomy" id="35708"/>
    <lineage>
        <taxon>Eukaryota</taxon>
        <taxon>Viridiplantae</taxon>
        <taxon>Streptophyta</taxon>
        <taxon>Embryophyta</taxon>
        <taxon>Tracheophyta</taxon>
        <taxon>Spermatophyta</taxon>
        <taxon>Magnoliopsida</taxon>
        <taxon>Liliopsida</taxon>
        <taxon>Poales</taxon>
        <taxon>Poaceae</taxon>
        <taxon>PACMAD clade</taxon>
        <taxon>Arundinoideae</taxon>
        <taxon>Arundineae</taxon>
        <taxon>Arundo</taxon>
    </lineage>
</organism>
<accession>A0A0A9D551</accession>
<name>A0A0A9D551_ARUDO</name>
<proteinExistence type="predicted"/>
<evidence type="ECO:0000313" key="1">
    <source>
        <dbReference type="EMBL" id="JAD78872.1"/>
    </source>
</evidence>
<dbReference type="AlphaFoldDB" id="A0A0A9D551"/>
<dbReference type="EMBL" id="GBRH01219023">
    <property type="protein sequence ID" value="JAD78872.1"/>
    <property type="molecule type" value="Transcribed_RNA"/>
</dbReference>
<protein>
    <submittedName>
        <fullName evidence="1">Uncharacterized protein</fullName>
    </submittedName>
</protein>
<sequence>MPCNFLWFRLACFQGWYHHLRMFVRPVLKQRSDWILIFCCAGSMRMFIVS</sequence>
<reference evidence="1" key="2">
    <citation type="journal article" date="2015" name="Data Brief">
        <title>Shoot transcriptome of the giant reed, Arundo donax.</title>
        <authorList>
            <person name="Barrero R.A."/>
            <person name="Guerrero F.D."/>
            <person name="Moolhuijzen P."/>
            <person name="Goolsby J.A."/>
            <person name="Tidwell J."/>
            <person name="Bellgard S.E."/>
            <person name="Bellgard M.I."/>
        </authorList>
    </citation>
    <scope>NUCLEOTIDE SEQUENCE</scope>
    <source>
        <tissue evidence="1">Shoot tissue taken approximately 20 cm above the soil surface</tissue>
    </source>
</reference>
<reference evidence="1" key="1">
    <citation type="submission" date="2014-09" db="EMBL/GenBank/DDBJ databases">
        <authorList>
            <person name="Magalhaes I.L.F."/>
            <person name="Oliveira U."/>
            <person name="Santos F.R."/>
            <person name="Vidigal T.H.D.A."/>
            <person name="Brescovit A.D."/>
            <person name="Santos A.J."/>
        </authorList>
    </citation>
    <scope>NUCLEOTIDE SEQUENCE</scope>
    <source>
        <tissue evidence="1">Shoot tissue taken approximately 20 cm above the soil surface</tissue>
    </source>
</reference>